<dbReference type="Pfam" id="PF00188">
    <property type="entry name" value="CAP"/>
    <property type="match status" value="1"/>
</dbReference>
<dbReference type="EMBL" id="CM002293">
    <property type="protein sequence ID" value="ESW20300.1"/>
    <property type="molecule type" value="Genomic_DNA"/>
</dbReference>
<dbReference type="FunFam" id="3.40.33.10:FF:000006">
    <property type="entry name" value="Putative pathogenesis-related protein 1"/>
    <property type="match status" value="1"/>
</dbReference>
<dbReference type="InterPro" id="IPR002413">
    <property type="entry name" value="V5_allergen-like"/>
</dbReference>
<dbReference type="SMART" id="SM00198">
    <property type="entry name" value="SCP"/>
    <property type="match status" value="1"/>
</dbReference>
<dbReference type="GO" id="GO:0098542">
    <property type="term" value="P:defense response to other organism"/>
    <property type="evidence" value="ECO:0007669"/>
    <property type="project" value="UniProtKB-ARBA"/>
</dbReference>
<dbReference type="PROSITE" id="PS01009">
    <property type="entry name" value="CRISP_1"/>
    <property type="match status" value="1"/>
</dbReference>
<evidence type="ECO:0000256" key="6">
    <source>
        <dbReference type="ARBA" id="ARBA00023265"/>
    </source>
</evidence>
<gene>
    <name evidence="9" type="ORF">PHAVU_006G197400g</name>
</gene>
<organism evidence="9 10">
    <name type="scientific">Phaseolus vulgaris</name>
    <name type="common">Kidney bean</name>
    <name type="synonym">French bean</name>
    <dbReference type="NCBI Taxonomy" id="3885"/>
    <lineage>
        <taxon>Eukaryota</taxon>
        <taxon>Viridiplantae</taxon>
        <taxon>Streptophyta</taxon>
        <taxon>Embryophyta</taxon>
        <taxon>Tracheophyta</taxon>
        <taxon>Spermatophyta</taxon>
        <taxon>Magnoliopsida</taxon>
        <taxon>eudicotyledons</taxon>
        <taxon>Gunneridae</taxon>
        <taxon>Pentapetalae</taxon>
        <taxon>rosids</taxon>
        <taxon>fabids</taxon>
        <taxon>Fabales</taxon>
        <taxon>Fabaceae</taxon>
        <taxon>Papilionoideae</taxon>
        <taxon>50 kb inversion clade</taxon>
        <taxon>NPAAA clade</taxon>
        <taxon>indigoferoid/millettioid clade</taxon>
        <taxon>Phaseoleae</taxon>
        <taxon>Phaseolus</taxon>
    </lineage>
</organism>
<dbReference type="Gramene" id="ESW20300">
    <property type="protein sequence ID" value="ESW20300"/>
    <property type="gene ID" value="PHAVU_006G197400g"/>
</dbReference>
<dbReference type="eggNOG" id="KOG3017">
    <property type="taxonomic scope" value="Eukaryota"/>
</dbReference>
<keyword evidence="3 7" id="KW-0732">Signal</keyword>
<dbReference type="SUPFAM" id="SSF55797">
    <property type="entry name" value="PR-1-like"/>
    <property type="match status" value="1"/>
</dbReference>
<dbReference type="PANTHER" id="PTHR10334">
    <property type="entry name" value="CYSTEINE-RICH SECRETORY PROTEIN-RELATED"/>
    <property type="match status" value="1"/>
</dbReference>
<protein>
    <recommendedName>
        <fullName evidence="8">SCP domain-containing protein</fullName>
    </recommendedName>
</protein>
<dbReference type="OMA" id="NPGHYEQ"/>
<dbReference type="OrthoDB" id="337038at2759"/>
<dbReference type="PRINTS" id="PR00837">
    <property type="entry name" value="V5TPXLIKE"/>
</dbReference>
<keyword evidence="6" id="KW-0568">Pathogenesis-related protein</keyword>
<dbReference type="InterPro" id="IPR001283">
    <property type="entry name" value="CRISP-related"/>
</dbReference>
<feature type="domain" description="SCP" evidence="8">
    <location>
        <begin position="28"/>
        <end position="160"/>
    </location>
</feature>
<evidence type="ECO:0000256" key="2">
    <source>
        <dbReference type="ARBA" id="ARBA00009923"/>
    </source>
</evidence>
<accession>V7BTD1</accession>
<dbReference type="GO" id="GO:0005576">
    <property type="term" value="C:extracellular region"/>
    <property type="evidence" value="ECO:0007669"/>
    <property type="project" value="InterPro"/>
</dbReference>
<evidence type="ECO:0000256" key="4">
    <source>
        <dbReference type="ARBA" id="ARBA00022821"/>
    </source>
</evidence>
<keyword evidence="4" id="KW-0611">Plant defense</keyword>
<keyword evidence="10" id="KW-1185">Reference proteome</keyword>
<dbReference type="Gene3D" id="3.40.33.10">
    <property type="entry name" value="CAP"/>
    <property type="match status" value="1"/>
</dbReference>
<evidence type="ECO:0000256" key="3">
    <source>
        <dbReference type="ARBA" id="ARBA00022729"/>
    </source>
</evidence>
<evidence type="ECO:0000313" key="10">
    <source>
        <dbReference type="Proteomes" id="UP000000226"/>
    </source>
</evidence>
<evidence type="ECO:0000256" key="5">
    <source>
        <dbReference type="ARBA" id="ARBA00023157"/>
    </source>
</evidence>
<dbReference type="STRING" id="3885.V7BTD1"/>
<proteinExistence type="inferred from homology"/>
<sequence length="164" mass="17894">MGLCIKVWICVVSVLGLAIVGDVAKAEDSVTYYLYGHNDARSEVGVENIVWNNTVAAFAQDYANQRTDCQLIHSGGGGMYGENIAMSTGEMSGAEAVKMWVDEKQYYDYDSNSCAAGQQCGHYTQVVWRKSVQLGCAKVRCNNGGTFITCNYSPPGNFLGERPY</sequence>
<comment type="similarity">
    <text evidence="2">Belongs to the CRISP family.</text>
</comment>
<dbReference type="Proteomes" id="UP000000226">
    <property type="component" value="Chromosome 6"/>
</dbReference>
<comment type="function">
    <text evidence="1">Probably involved in the defense reaction of plants against pathogens.</text>
</comment>
<feature type="chain" id="PRO_5004757066" description="SCP domain-containing protein" evidence="7">
    <location>
        <begin position="27"/>
        <end position="164"/>
    </location>
</feature>
<dbReference type="PRINTS" id="PR00838">
    <property type="entry name" value="V5ALLERGEN"/>
</dbReference>
<evidence type="ECO:0000256" key="1">
    <source>
        <dbReference type="ARBA" id="ARBA00003143"/>
    </source>
</evidence>
<feature type="signal peptide" evidence="7">
    <location>
        <begin position="1"/>
        <end position="26"/>
    </location>
</feature>
<dbReference type="InterPro" id="IPR018244">
    <property type="entry name" value="Allrgn_V5/Tpx1_CS"/>
</dbReference>
<evidence type="ECO:0000313" key="9">
    <source>
        <dbReference type="EMBL" id="ESW20300.1"/>
    </source>
</evidence>
<keyword evidence="5" id="KW-1015">Disulfide bond</keyword>
<dbReference type="PROSITE" id="PS01010">
    <property type="entry name" value="CRISP_2"/>
    <property type="match status" value="1"/>
</dbReference>
<dbReference type="InterPro" id="IPR035940">
    <property type="entry name" value="CAP_sf"/>
</dbReference>
<name>V7BTD1_PHAVU</name>
<evidence type="ECO:0000259" key="8">
    <source>
        <dbReference type="SMART" id="SM00198"/>
    </source>
</evidence>
<dbReference type="InterPro" id="IPR014044">
    <property type="entry name" value="CAP_dom"/>
</dbReference>
<dbReference type="AlphaFoldDB" id="V7BTD1"/>
<dbReference type="SMR" id="V7BTD1"/>
<evidence type="ECO:0000256" key="7">
    <source>
        <dbReference type="SAM" id="SignalP"/>
    </source>
</evidence>
<dbReference type="CDD" id="cd05381">
    <property type="entry name" value="CAP_PR-1"/>
    <property type="match status" value="1"/>
</dbReference>
<reference evidence="10" key="1">
    <citation type="journal article" date="2014" name="Nat. Genet.">
        <title>A reference genome for common bean and genome-wide analysis of dual domestications.</title>
        <authorList>
            <person name="Schmutz J."/>
            <person name="McClean P.E."/>
            <person name="Mamidi S."/>
            <person name="Wu G.A."/>
            <person name="Cannon S.B."/>
            <person name="Grimwood J."/>
            <person name="Jenkins J."/>
            <person name="Shu S."/>
            <person name="Song Q."/>
            <person name="Chavarro C."/>
            <person name="Torres-Torres M."/>
            <person name="Geffroy V."/>
            <person name="Moghaddam S.M."/>
            <person name="Gao D."/>
            <person name="Abernathy B."/>
            <person name="Barry K."/>
            <person name="Blair M."/>
            <person name="Brick M.A."/>
            <person name="Chovatia M."/>
            <person name="Gepts P."/>
            <person name="Goodstein D.M."/>
            <person name="Gonzales M."/>
            <person name="Hellsten U."/>
            <person name="Hyten D.L."/>
            <person name="Jia G."/>
            <person name="Kelly J.D."/>
            <person name="Kudrna D."/>
            <person name="Lee R."/>
            <person name="Richard M.M."/>
            <person name="Miklas P.N."/>
            <person name="Osorno J.M."/>
            <person name="Rodrigues J."/>
            <person name="Thareau V."/>
            <person name="Urrea C.A."/>
            <person name="Wang M."/>
            <person name="Yu Y."/>
            <person name="Zhang M."/>
            <person name="Wing R.A."/>
            <person name="Cregan P.B."/>
            <person name="Rokhsar D.S."/>
            <person name="Jackson S.A."/>
        </authorList>
    </citation>
    <scope>NUCLEOTIDE SEQUENCE [LARGE SCALE GENOMIC DNA]</scope>
    <source>
        <strain evidence="10">cv. G19833</strain>
    </source>
</reference>